<organism evidence="1 2">
    <name type="scientific">Heyndrickxia coagulans</name>
    <name type="common">Weizmannia coagulans</name>
    <dbReference type="NCBI Taxonomy" id="1398"/>
    <lineage>
        <taxon>Bacteria</taxon>
        <taxon>Bacillati</taxon>
        <taxon>Bacillota</taxon>
        <taxon>Bacilli</taxon>
        <taxon>Bacillales</taxon>
        <taxon>Bacillaceae</taxon>
        <taxon>Heyndrickxia</taxon>
    </lineage>
</organism>
<dbReference type="EMBL" id="LQYG01000024">
    <property type="protein sequence ID" value="KYC64673.1"/>
    <property type="molecule type" value="Genomic_DNA"/>
</dbReference>
<sequence>MNVMKRAWEIAKAGQRKFGGKVKEYFAESLRLAWKEAKAAKEITVEDVETYINSVMKSDSYSVNYWAKYGKERLYVNYYTGSGYRKEQGFLELQNGVIVAQERGAYTPVTKAFWRFKGAKINA</sequence>
<comment type="caution">
    <text evidence="1">The sequence shown here is derived from an EMBL/GenBank/DDBJ whole genome shotgun (WGS) entry which is preliminary data.</text>
</comment>
<dbReference type="GeneID" id="29813864"/>
<dbReference type="InterPro" id="IPR010878">
    <property type="entry name" value="Gp111"/>
</dbReference>
<accession>A0A150K524</accession>
<dbReference type="RefSeq" id="WP_029143087.1">
    <property type="nucleotide sequence ID" value="NZ_CP051674.1"/>
</dbReference>
<protein>
    <submittedName>
        <fullName evidence="1">Uncharacterized protein</fullName>
    </submittedName>
</protein>
<evidence type="ECO:0000313" key="2">
    <source>
        <dbReference type="Proteomes" id="UP000075288"/>
    </source>
</evidence>
<evidence type="ECO:0000313" key="1">
    <source>
        <dbReference type="EMBL" id="KYC64673.1"/>
    </source>
</evidence>
<name>A0A150K524_HEYCO</name>
<proteinExistence type="predicted"/>
<dbReference type="AlphaFoldDB" id="A0A150K524"/>
<dbReference type="Pfam" id="PF07410">
    <property type="entry name" value="Phage_Gp111"/>
    <property type="match status" value="1"/>
</dbReference>
<gene>
    <name evidence="1" type="ORF">B4098_3366</name>
</gene>
<dbReference type="Proteomes" id="UP000075288">
    <property type="component" value="Unassembled WGS sequence"/>
</dbReference>
<reference evidence="1 2" key="1">
    <citation type="submission" date="2016-01" db="EMBL/GenBank/DDBJ databases">
        <title>Genome Sequences of Twelve Sporeforming Bacillus Species Isolated from Foods.</title>
        <authorList>
            <person name="Berendsen E.M."/>
            <person name="Wells-Bennik M.H."/>
            <person name="Krawcyk A.O."/>
            <person name="De Jong A."/>
            <person name="Holsappel S."/>
            <person name="Eijlander R.T."/>
            <person name="Kuipers O.P."/>
        </authorList>
    </citation>
    <scope>NUCLEOTIDE SEQUENCE [LARGE SCALE GENOMIC DNA]</scope>
    <source>
        <strain evidence="1 2">B4098</strain>
    </source>
</reference>
<dbReference type="PATRIC" id="fig|1398.26.peg.1793"/>